<dbReference type="InterPro" id="IPR023833">
    <property type="entry name" value="Signal_pept_SipW-depend-type"/>
</dbReference>
<dbReference type="Pfam" id="PF12389">
    <property type="entry name" value="Peptidase_M73"/>
    <property type="match status" value="1"/>
</dbReference>
<name>X1TMX8_9ZZZZ</name>
<dbReference type="InterPro" id="IPR022121">
    <property type="entry name" value="Peptidase_M73_camelysin"/>
</dbReference>
<dbReference type="NCBIfam" id="TIGR04088">
    <property type="entry name" value="cognate_SipW"/>
    <property type="match status" value="1"/>
</dbReference>
<evidence type="ECO:0000313" key="1">
    <source>
        <dbReference type="EMBL" id="GAI92721.1"/>
    </source>
</evidence>
<dbReference type="AlphaFoldDB" id="X1TMX8"/>
<organism evidence="1">
    <name type="scientific">marine sediment metagenome</name>
    <dbReference type="NCBI Taxonomy" id="412755"/>
    <lineage>
        <taxon>unclassified sequences</taxon>
        <taxon>metagenomes</taxon>
        <taxon>ecological metagenomes</taxon>
    </lineage>
</organism>
<feature type="non-terminal residue" evidence="1">
    <location>
        <position position="123"/>
    </location>
</feature>
<dbReference type="EMBL" id="BARW01016578">
    <property type="protein sequence ID" value="GAI92721.1"/>
    <property type="molecule type" value="Genomic_DNA"/>
</dbReference>
<sequence length="123" mass="12502">MSNLSRILVVLLLVGVVAAGLGVASNAIWTDSQAVDANVFSAGTVDISTSPATALVTYSGMAPGDEVTNPITVTNDGSLELRYAVTNTTTEDTLAAQLDLTIKTGVTTCTNAGFDTDGSVIYG</sequence>
<comment type="caution">
    <text evidence="1">The sequence shown here is derived from an EMBL/GenBank/DDBJ whole genome shotgun (WGS) entry which is preliminary data.</text>
</comment>
<gene>
    <name evidence="1" type="ORF">S12H4_28843</name>
</gene>
<reference evidence="1" key="1">
    <citation type="journal article" date="2014" name="Front. Microbiol.">
        <title>High frequency of phylogenetically diverse reductive dehalogenase-homologous genes in deep subseafloor sedimentary metagenomes.</title>
        <authorList>
            <person name="Kawai M."/>
            <person name="Futagami T."/>
            <person name="Toyoda A."/>
            <person name="Takaki Y."/>
            <person name="Nishi S."/>
            <person name="Hori S."/>
            <person name="Arai W."/>
            <person name="Tsubouchi T."/>
            <person name="Morono Y."/>
            <person name="Uchiyama I."/>
            <person name="Ito T."/>
            <person name="Fujiyama A."/>
            <person name="Inagaki F."/>
            <person name="Takami H."/>
        </authorList>
    </citation>
    <scope>NUCLEOTIDE SEQUENCE</scope>
    <source>
        <strain evidence="1">Expedition CK06-06</strain>
    </source>
</reference>
<accession>X1TMX8</accession>
<protein>
    <recommendedName>
        <fullName evidence="2">SipW-cognate class signal peptide</fullName>
    </recommendedName>
</protein>
<proteinExistence type="predicted"/>
<evidence type="ECO:0008006" key="2">
    <source>
        <dbReference type="Google" id="ProtNLM"/>
    </source>
</evidence>